<feature type="region of interest" description="Disordered" evidence="1">
    <location>
        <begin position="56"/>
        <end position="78"/>
    </location>
</feature>
<proteinExistence type="evidence at transcript level"/>
<evidence type="ECO:0000313" key="2">
    <source>
        <dbReference type="EMBL" id="AAX30374.1"/>
    </source>
</evidence>
<evidence type="ECO:0000256" key="1">
    <source>
        <dbReference type="SAM" id="MobiDB-lite"/>
    </source>
</evidence>
<accession>Q5BSW1</accession>
<sequence length="78" mass="8805">MIQSVYPDWNNRSSRSYRVRQVGRRAVRPKAVNIRSDDEVVLLAVLRCDASKVLCSDNQHNSDATSPQMESGVIKSRS</sequence>
<feature type="compositionally biased region" description="Polar residues" evidence="1">
    <location>
        <begin position="56"/>
        <end position="69"/>
    </location>
</feature>
<organism evidence="2">
    <name type="scientific">Schistosoma japonicum</name>
    <name type="common">Blood fluke</name>
    <dbReference type="NCBI Taxonomy" id="6182"/>
    <lineage>
        <taxon>Eukaryota</taxon>
        <taxon>Metazoa</taxon>
        <taxon>Spiralia</taxon>
        <taxon>Lophotrochozoa</taxon>
        <taxon>Platyhelminthes</taxon>
        <taxon>Trematoda</taxon>
        <taxon>Digenea</taxon>
        <taxon>Strigeidida</taxon>
        <taxon>Schistosomatoidea</taxon>
        <taxon>Schistosomatidae</taxon>
        <taxon>Schistosoma</taxon>
    </lineage>
</organism>
<dbReference type="EMBL" id="AY915153">
    <property type="protein sequence ID" value="AAX30374.1"/>
    <property type="molecule type" value="mRNA"/>
</dbReference>
<name>Q5BSW1_SCHJA</name>
<protein>
    <submittedName>
        <fullName evidence="2">SJCHGC03136 protein</fullName>
    </submittedName>
</protein>
<reference evidence="2" key="2">
    <citation type="journal article" date="2006" name="PLoS Pathog.">
        <title>New perspectives on host-parasite interplay by comparative transcriptomic and proteomic analyses of Schistosoma japonicum.</title>
        <authorList>
            <person name="Liu F."/>
            <person name="Lu J."/>
            <person name="Hu W."/>
            <person name="Wang S.Y."/>
            <person name="Cui S.J."/>
            <person name="Chi M."/>
            <person name="Yan Q."/>
            <person name="Wang X.R."/>
            <person name="Song H.D."/>
            <person name="Xu X.N."/>
            <person name="Wang J.J."/>
            <person name="Zhang X.L."/>
            <person name="Zhang X."/>
            <person name="Wang Z.Q."/>
            <person name="Xue C.L."/>
            <person name="Brindley P.J."/>
            <person name="McManus D.P."/>
            <person name="Yang P.Y."/>
            <person name="Feng Z."/>
            <person name="Chen Z."/>
            <person name="Han Z.G."/>
        </authorList>
    </citation>
    <scope>NUCLEOTIDE SEQUENCE</scope>
</reference>
<reference evidence="2" key="1">
    <citation type="submission" date="2005-01" db="EMBL/GenBank/DDBJ databases">
        <authorList>
            <person name="Han Z."/>
        </authorList>
    </citation>
    <scope>NUCLEOTIDE SEQUENCE</scope>
</reference>
<dbReference type="AlphaFoldDB" id="Q5BSW1"/>